<evidence type="ECO:0000259" key="1">
    <source>
        <dbReference type="Pfam" id="PF17032"/>
    </source>
</evidence>
<dbReference type="AlphaFoldDB" id="A0A1I3PBY0"/>
<dbReference type="Proteomes" id="UP000199025">
    <property type="component" value="Unassembled WGS sequence"/>
</dbReference>
<organism evidence="2 3">
    <name type="scientific">Amycolatopsis sacchari</name>
    <dbReference type="NCBI Taxonomy" id="115433"/>
    <lineage>
        <taxon>Bacteria</taxon>
        <taxon>Bacillati</taxon>
        <taxon>Actinomycetota</taxon>
        <taxon>Actinomycetes</taxon>
        <taxon>Pseudonocardiales</taxon>
        <taxon>Pseudonocardiaceae</taxon>
        <taxon>Amycolatopsis</taxon>
    </lineage>
</organism>
<reference evidence="2 3" key="1">
    <citation type="submission" date="2016-10" db="EMBL/GenBank/DDBJ databases">
        <authorList>
            <person name="de Groot N.N."/>
        </authorList>
    </citation>
    <scope>NUCLEOTIDE SEQUENCE [LARGE SCALE GENOMIC DNA]</scope>
    <source>
        <strain evidence="2 3">DSM 44468</strain>
    </source>
</reference>
<dbReference type="PANTHER" id="PTHR28139:SF1">
    <property type="entry name" value="UPF0768 PROTEIN YBL029C-A"/>
    <property type="match status" value="1"/>
</dbReference>
<feature type="domain" description="Zinc-ribbon 15" evidence="1">
    <location>
        <begin position="19"/>
        <end position="63"/>
    </location>
</feature>
<name>A0A1I3PBY0_9PSEU</name>
<sequence length="95" mass="10477">MIIYGWRRKVHDLATTTYLCARCGNPSAHVLRRAVTKVTLFFIPLFPVSSKYFTVCTFCGATNALTKDQAQEVQAAAAAQAAPVQPQVPQQYQSN</sequence>
<dbReference type="STRING" id="115433.SAMN05421835_103357"/>
<evidence type="ECO:0000313" key="3">
    <source>
        <dbReference type="Proteomes" id="UP000199025"/>
    </source>
</evidence>
<proteinExistence type="predicted"/>
<gene>
    <name evidence="2" type="ORF">SAMN05421835_103357</name>
</gene>
<protein>
    <submittedName>
        <fullName evidence="2">Zinc-ribbon family protein</fullName>
    </submittedName>
</protein>
<dbReference type="OrthoDB" id="4272428at2"/>
<dbReference type="PANTHER" id="PTHR28139">
    <property type="entry name" value="UPF0768 PROTEIN YBL029C-A"/>
    <property type="match status" value="1"/>
</dbReference>
<dbReference type="Pfam" id="PF17032">
    <property type="entry name" value="Zn_ribbon_15"/>
    <property type="match status" value="1"/>
</dbReference>
<dbReference type="RefSeq" id="WP_091505164.1">
    <property type="nucleotide sequence ID" value="NZ_CBDQZW010000043.1"/>
</dbReference>
<accession>A0A1I3PBY0</accession>
<evidence type="ECO:0000313" key="2">
    <source>
        <dbReference type="EMBL" id="SFJ18850.1"/>
    </source>
</evidence>
<dbReference type="EMBL" id="FORP01000003">
    <property type="protein sequence ID" value="SFJ18850.1"/>
    <property type="molecule type" value="Genomic_DNA"/>
</dbReference>
<dbReference type="InterPro" id="IPR031493">
    <property type="entry name" value="Zinc_ribbon_15"/>
</dbReference>
<keyword evidence="3" id="KW-1185">Reference proteome</keyword>